<dbReference type="InterPro" id="IPR009057">
    <property type="entry name" value="Homeodomain-like_sf"/>
</dbReference>
<dbReference type="InterPro" id="IPR050624">
    <property type="entry name" value="HTH-type_Tx_Regulator"/>
</dbReference>
<dbReference type="Gene3D" id="1.10.357.10">
    <property type="entry name" value="Tetracycline Repressor, domain 2"/>
    <property type="match status" value="1"/>
</dbReference>
<evidence type="ECO:0000256" key="1">
    <source>
        <dbReference type="ARBA" id="ARBA00023125"/>
    </source>
</evidence>
<name>A0A645DGM4_9ZZZZ</name>
<proteinExistence type="predicted"/>
<feature type="domain" description="HTH tetR-type" evidence="2">
    <location>
        <begin position="13"/>
        <end position="73"/>
    </location>
</feature>
<reference evidence="3" key="1">
    <citation type="submission" date="2019-08" db="EMBL/GenBank/DDBJ databases">
        <authorList>
            <person name="Kucharzyk K."/>
            <person name="Murdoch R.W."/>
            <person name="Higgins S."/>
            <person name="Loffler F."/>
        </authorList>
    </citation>
    <scope>NUCLEOTIDE SEQUENCE</scope>
</reference>
<organism evidence="3">
    <name type="scientific">bioreactor metagenome</name>
    <dbReference type="NCBI Taxonomy" id="1076179"/>
    <lineage>
        <taxon>unclassified sequences</taxon>
        <taxon>metagenomes</taxon>
        <taxon>ecological metagenomes</taxon>
    </lineage>
</organism>
<dbReference type="PROSITE" id="PS50977">
    <property type="entry name" value="HTH_TETR_2"/>
    <property type="match status" value="1"/>
</dbReference>
<dbReference type="SUPFAM" id="SSF46689">
    <property type="entry name" value="Homeodomain-like"/>
    <property type="match status" value="1"/>
</dbReference>
<sequence>MKTIINENDPRVIKTRRLLLDAFIVLVRKKDFTSISVKDITDYARVNRATFYAHFQDKYDILEYMVIDRFMNLISKRINVEVILNEETLRNIILFVCEYVETVSKSCKRNYTTILLLMEEKVKLKLCEIIYTILKKENGVIHKKDEEAAFIATMISSSIYDAASKWNRDGRVITVEALTEGVMSFIVPGINIYSN</sequence>
<evidence type="ECO:0000259" key="2">
    <source>
        <dbReference type="PROSITE" id="PS50977"/>
    </source>
</evidence>
<dbReference type="PANTHER" id="PTHR43479">
    <property type="entry name" value="ACREF/ENVCD OPERON REPRESSOR-RELATED"/>
    <property type="match status" value="1"/>
</dbReference>
<dbReference type="Pfam" id="PF00440">
    <property type="entry name" value="TetR_N"/>
    <property type="match status" value="1"/>
</dbReference>
<comment type="caution">
    <text evidence="3">The sequence shown here is derived from an EMBL/GenBank/DDBJ whole genome shotgun (WGS) entry which is preliminary data.</text>
</comment>
<accession>A0A645DGM4</accession>
<dbReference type="InterPro" id="IPR001647">
    <property type="entry name" value="HTH_TetR"/>
</dbReference>
<protein>
    <recommendedName>
        <fullName evidence="2">HTH tetR-type domain-containing protein</fullName>
    </recommendedName>
</protein>
<dbReference type="EMBL" id="VSSQ01035991">
    <property type="protein sequence ID" value="MPM88365.1"/>
    <property type="molecule type" value="Genomic_DNA"/>
</dbReference>
<dbReference type="PANTHER" id="PTHR43479:SF7">
    <property type="entry name" value="TETR-FAMILY TRANSCRIPTIONAL REGULATOR"/>
    <property type="match status" value="1"/>
</dbReference>
<gene>
    <name evidence="3" type="ORF">SDC9_135468</name>
</gene>
<keyword evidence="1" id="KW-0238">DNA-binding</keyword>
<evidence type="ECO:0000313" key="3">
    <source>
        <dbReference type="EMBL" id="MPM88365.1"/>
    </source>
</evidence>
<dbReference type="AlphaFoldDB" id="A0A645DGM4"/>
<dbReference type="GO" id="GO:0003677">
    <property type="term" value="F:DNA binding"/>
    <property type="evidence" value="ECO:0007669"/>
    <property type="project" value="UniProtKB-KW"/>
</dbReference>